<sequence>MIEKVANLIKEEKKEFWNELSLAQKEEIEKADLEILNEETTDYETFISSHRNSKLEFIKEFINLKDKETINKLENILWQKNDFWHKLSPTQKDEINLGIKQLNEGKRYSYEAVLKEIS</sequence>
<protein>
    <submittedName>
        <fullName evidence="1">Uncharacterized protein</fullName>
    </submittedName>
</protein>
<evidence type="ECO:0000313" key="2">
    <source>
        <dbReference type="Proteomes" id="UP000663920"/>
    </source>
</evidence>
<dbReference type="Proteomes" id="UP000663920">
    <property type="component" value="Chromosome"/>
</dbReference>
<evidence type="ECO:0000313" key="1">
    <source>
        <dbReference type="EMBL" id="QTE23229.1"/>
    </source>
</evidence>
<proteinExistence type="predicted"/>
<dbReference type="EMBL" id="CP071869">
    <property type="protein sequence ID" value="QTE23229.1"/>
    <property type="molecule type" value="Genomic_DNA"/>
</dbReference>
<keyword evidence="2" id="KW-1185">Reference proteome</keyword>
<accession>A0A975CQX9</accession>
<dbReference type="KEGG" id="pcea:J3359_02825"/>
<organism evidence="1 2">
    <name type="scientific">Polaribacter cellanae</name>
    <dbReference type="NCBI Taxonomy" id="2818493"/>
    <lineage>
        <taxon>Bacteria</taxon>
        <taxon>Pseudomonadati</taxon>
        <taxon>Bacteroidota</taxon>
        <taxon>Flavobacteriia</taxon>
        <taxon>Flavobacteriales</taxon>
        <taxon>Flavobacteriaceae</taxon>
    </lineage>
</organism>
<reference evidence="1 2" key="1">
    <citation type="submission" date="2021-03" db="EMBL/GenBank/DDBJ databases">
        <title>Complete genome of Polaribacter_sp.SM13.</title>
        <authorList>
            <person name="Jeong S.W."/>
            <person name="Bae J.W."/>
        </authorList>
    </citation>
    <scope>NUCLEOTIDE SEQUENCE [LARGE SCALE GENOMIC DNA]</scope>
    <source>
        <strain evidence="1 2">SM13</strain>
    </source>
</reference>
<dbReference type="AlphaFoldDB" id="A0A975CQX9"/>
<dbReference type="RefSeq" id="WP_208079240.1">
    <property type="nucleotide sequence ID" value="NZ_CP071869.1"/>
</dbReference>
<name>A0A975CQX9_9FLAO</name>
<gene>
    <name evidence="1" type="ORF">J3359_02825</name>
</gene>